<evidence type="ECO:0000313" key="2">
    <source>
        <dbReference type="Proteomes" id="UP001058074"/>
    </source>
</evidence>
<reference evidence="1" key="1">
    <citation type="journal article" date="2025" name="Int. J. Syst. Evol. Microbiol.">
        <title>Inconstantimicrobium mannanitabidum sp. nov., a novel member of the family Clostridiaceae isolated from anoxic soil under the treatment of reductive soil disinfestation.</title>
        <authorList>
            <person name="Ueki A."/>
            <person name="Tonouchi A."/>
            <person name="Honma S."/>
            <person name="Kaku N."/>
            <person name="Ueki K."/>
        </authorList>
    </citation>
    <scope>NUCLEOTIDE SEQUENCE</scope>
    <source>
        <strain evidence="1">TW13</strain>
    </source>
</reference>
<sequence>MIKNTYASERKFSTRQVVVIGLLFAITIILGATGLGFLPIPPFKTTIMHIPVIIGAILEGPVVGAMIGLLFGLFSIFQAINTPTPVSFIFIDPIVAVLPRILIGVTSYYGYKLIKTKSKTLNIGIGAAIGSFTNTLGVVGIIFALYLDDYANALHVSRTFATNTLLGLILNGFISAAAAIIITVPVVMAVTRSKSK</sequence>
<comment type="caution">
    <text evidence="1">The sequence shown here is derived from an EMBL/GenBank/DDBJ whole genome shotgun (WGS) entry which is preliminary data.</text>
</comment>
<accession>A0ACB5RGT5</accession>
<keyword evidence="2" id="KW-1185">Reference proteome</keyword>
<dbReference type="EMBL" id="BROD01000001">
    <property type="protein sequence ID" value="GKX68306.1"/>
    <property type="molecule type" value="Genomic_DNA"/>
</dbReference>
<dbReference type="Proteomes" id="UP001058074">
    <property type="component" value="Unassembled WGS sequence"/>
</dbReference>
<organism evidence="1 2">
    <name type="scientific">Inconstantimicrobium mannanitabidum</name>
    <dbReference type="NCBI Taxonomy" id="1604901"/>
    <lineage>
        <taxon>Bacteria</taxon>
        <taxon>Bacillati</taxon>
        <taxon>Bacillota</taxon>
        <taxon>Clostridia</taxon>
        <taxon>Eubacteriales</taxon>
        <taxon>Clostridiaceae</taxon>
        <taxon>Inconstantimicrobium</taxon>
    </lineage>
</organism>
<evidence type="ECO:0000313" key="1">
    <source>
        <dbReference type="EMBL" id="GKX68306.1"/>
    </source>
</evidence>
<proteinExistence type="predicted"/>
<gene>
    <name evidence="1" type="ORF">rsdtw13_35640</name>
</gene>
<name>A0ACB5RGT5_9CLOT</name>
<protein>
    <submittedName>
        <fullName evidence="1">Membrane protein</fullName>
    </submittedName>
</protein>